<dbReference type="RefSeq" id="YP_009197908.1">
    <property type="nucleotide sequence ID" value="NC_028787.1"/>
</dbReference>
<keyword evidence="2" id="KW-1185">Reference proteome</keyword>
<protein>
    <submittedName>
        <fullName evidence="1">Uncharacterized protein</fullName>
    </submittedName>
</protein>
<reference evidence="1 2" key="1">
    <citation type="journal article" date="2015" name="Environ. Microbiol.">
        <title>Novel viral genomes identified from six metagenomes reveal wide distribution of archaeal viruses and high viral diversity in terrestrial hot springs.</title>
        <authorList>
            <person name="Gudbergsdottir S.R."/>
            <person name="Menzel P."/>
            <person name="Krogh A."/>
            <person name="Young M."/>
            <person name="Peng X."/>
        </authorList>
    </citation>
    <scope>NUCLEOTIDE SEQUENCE [LARGE SCALE GENOMIC DNA]</scope>
    <source>
        <strain evidence="1 2">ABV3</strain>
    </source>
</reference>
<dbReference type="KEGG" id="vg:26625109"/>
<name>A0A0N9PB04_9VIRU</name>
<dbReference type="EMBL" id="KP282674">
    <property type="protein sequence ID" value="ALG96831.1"/>
    <property type="molecule type" value="Genomic_DNA"/>
</dbReference>
<sequence length="87" mass="10235">MLDWQIAILTLLGQGKKVVDSTWWSEVENQHVKVKVQRISNGYEIVVNPKDEIGEMIKETWENMINAMDEDEKRNYKAILQDLILNF</sequence>
<dbReference type="Proteomes" id="UP000202152">
    <property type="component" value="Segment"/>
</dbReference>
<evidence type="ECO:0000313" key="2">
    <source>
        <dbReference type="Proteomes" id="UP000202152"/>
    </source>
</evidence>
<accession>A0A0N9PB04</accession>
<dbReference type="GeneID" id="26625109"/>
<evidence type="ECO:0000313" key="1">
    <source>
        <dbReference type="EMBL" id="ALG96831.1"/>
    </source>
</evidence>
<organism evidence="1 2">
    <name type="scientific">Acidianus bottle-shaped virus 3 strain ABV3</name>
    <dbReference type="NCBI Taxonomy" id="1732174"/>
    <lineage>
        <taxon>Viruses</taxon>
        <taxon>Viruses incertae sedis</taxon>
        <taxon>Ampullaviridae</taxon>
        <taxon>Bottigliavirus</taxon>
        <taxon>Bottigliavirus krisuvikense</taxon>
        <taxon>Bottigliavirus ABV3</taxon>
    </lineage>
</organism>
<proteinExistence type="predicted"/>